<dbReference type="EMBL" id="JADJMH010000004">
    <property type="protein sequence ID" value="MBK7674445.1"/>
    <property type="molecule type" value="Genomic_DNA"/>
</dbReference>
<accession>A0A935PZZ5</accession>
<evidence type="ECO:0000313" key="3">
    <source>
        <dbReference type="Proteomes" id="UP000697998"/>
    </source>
</evidence>
<dbReference type="Gene3D" id="1.50.10.20">
    <property type="match status" value="1"/>
</dbReference>
<dbReference type="Pfam" id="PF13243">
    <property type="entry name" value="SQHop_cyclase_C"/>
    <property type="match status" value="1"/>
</dbReference>
<organism evidence="2 3">
    <name type="scientific">Candidatus Accumulibacter proximus</name>
    <dbReference type="NCBI Taxonomy" id="2954385"/>
    <lineage>
        <taxon>Bacteria</taxon>
        <taxon>Pseudomonadati</taxon>
        <taxon>Pseudomonadota</taxon>
        <taxon>Betaproteobacteria</taxon>
        <taxon>Candidatus Accumulibacter</taxon>
    </lineage>
</organism>
<evidence type="ECO:0000313" key="2">
    <source>
        <dbReference type="EMBL" id="MBK7674445.1"/>
    </source>
</evidence>
<dbReference type="Proteomes" id="UP000697998">
    <property type="component" value="Unassembled WGS sequence"/>
</dbReference>
<comment type="caution">
    <text evidence="2">The sequence shown here is derived from an EMBL/GenBank/DDBJ whole genome shotgun (WGS) entry which is preliminary data.</text>
</comment>
<reference evidence="2 3" key="1">
    <citation type="submission" date="2020-10" db="EMBL/GenBank/DDBJ databases">
        <title>Connecting structure to function with the recovery of over 1000 high-quality activated sludge metagenome-assembled genomes encoding full-length rRNA genes using long-read sequencing.</title>
        <authorList>
            <person name="Singleton C.M."/>
            <person name="Petriglieri F."/>
            <person name="Kristensen J.M."/>
            <person name="Kirkegaard R.H."/>
            <person name="Michaelsen T.Y."/>
            <person name="Andersen M.H."/>
            <person name="Karst S.M."/>
            <person name="Dueholm M.S."/>
            <person name="Nielsen P.H."/>
            <person name="Albertsen M."/>
        </authorList>
    </citation>
    <scope>NUCLEOTIDE SEQUENCE [LARGE SCALE GENOMIC DNA]</scope>
    <source>
        <strain evidence="2">EsbW_18-Q3-R4-48_BATAC.285</strain>
    </source>
</reference>
<gene>
    <name evidence="2" type="ORF">IPJ27_06550</name>
</gene>
<dbReference type="InterPro" id="IPR032696">
    <property type="entry name" value="SQ_cyclase_C"/>
</dbReference>
<proteinExistence type="predicted"/>
<name>A0A935PZZ5_9PROT</name>
<feature type="domain" description="Squalene cyclase C-terminal" evidence="1">
    <location>
        <begin position="4"/>
        <end position="167"/>
    </location>
</feature>
<dbReference type="AlphaFoldDB" id="A0A935PZZ5"/>
<sequence length="307" mass="33824">MPTMLEYARRYNDTDARERAVRMLDWLARIQLPCGGFQGGRIDSTPIVPVTFNTGQILIGLAAGVAEFGDRYRTPMEAAAVWLMETLDSDGCWRSYPTPFAAPGEKAYETHVAWGLFEAERIAPGRGFGDAGLRNVRWALSKQRDNGWFADNCLSDPLHPLTHTIGYVLRGVVEAHRLTCEDVYLEAACRAGDALLGVVGSDGFLPGCLDAQWKPSVDFVCLTGSAQIAHCLLMLYQITGTDAYRDKARALNSYVRRTVDVAGPPQTRGAVKGSFPIDGDYGRFEYLNWATKFAIDANMLELDVQDG</sequence>
<dbReference type="GO" id="GO:0005975">
    <property type="term" value="P:carbohydrate metabolic process"/>
    <property type="evidence" value="ECO:0007669"/>
    <property type="project" value="InterPro"/>
</dbReference>
<protein>
    <recommendedName>
        <fullName evidence="1">Squalene cyclase C-terminal domain-containing protein</fullName>
    </recommendedName>
</protein>
<evidence type="ECO:0000259" key="1">
    <source>
        <dbReference type="Pfam" id="PF13243"/>
    </source>
</evidence>
<dbReference type="InterPro" id="IPR008928">
    <property type="entry name" value="6-hairpin_glycosidase_sf"/>
</dbReference>
<dbReference type="SUPFAM" id="SSF48208">
    <property type="entry name" value="Six-hairpin glycosidases"/>
    <property type="match status" value="1"/>
</dbReference>